<dbReference type="EMBL" id="FOTL01000006">
    <property type="protein sequence ID" value="SFL31709.1"/>
    <property type="molecule type" value="Genomic_DNA"/>
</dbReference>
<name>A0A126R1A3_METOL</name>
<proteinExistence type="predicted"/>
<feature type="transmembrane region" description="Helical" evidence="1">
    <location>
        <begin position="29"/>
        <end position="46"/>
    </location>
</feature>
<keyword evidence="1" id="KW-0812">Transmembrane</keyword>
<dbReference type="AlphaFoldDB" id="A0A126R1A3"/>
<evidence type="ECO:0000313" key="4">
    <source>
        <dbReference type="Proteomes" id="UP000066376"/>
    </source>
</evidence>
<dbReference type="PATRIC" id="fig|294671.3.peg.1673"/>
<sequence length="47" mass="5235">MFTELVIFSIIFIILVIVAKKIMDIALRFVGIAIAILIALFIMGLLL</sequence>
<dbReference type="Proteomes" id="UP000066376">
    <property type="component" value="Chromosome"/>
</dbReference>
<keyword evidence="1" id="KW-0472">Membrane</keyword>
<dbReference type="RefSeq" id="WP_158499609.1">
    <property type="nucleotide sequence ID" value="NZ_CP014265.1"/>
</dbReference>
<keyword evidence="1" id="KW-1133">Transmembrane helix</keyword>
<protein>
    <submittedName>
        <fullName evidence="2">Uncharacterized protein</fullName>
    </submittedName>
</protein>
<organism evidence="2 4">
    <name type="scientific">Methanobrevibacter olleyae</name>
    <dbReference type="NCBI Taxonomy" id="294671"/>
    <lineage>
        <taxon>Archaea</taxon>
        <taxon>Methanobacteriati</taxon>
        <taxon>Methanobacteriota</taxon>
        <taxon>Methanomada group</taxon>
        <taxon>Methanobacteria</taxon>
        <taxon>Methanobacteriales</taxon>
        <taxon>Methanobacteriaceae</taxon>
        <taxon>Methanobrevibacter</taxon>
    </lineage>
</organism>
<feature type="transmembrane region" description="Helical" evidence="1">
    <location>
        <begin position="6"/>
        <end position="22"/>
    </location>
</feature>
<dbReference type="EMBL" id="CP014265">
    <property type="protein sequence ID" value="AMK16163.1"/>
    <property type="molecule type" value="Genomic_DNA"/>
</dbReference>
<evidence type="ECO:0000313" key="2">
    <source>
        <dbReference type="EMBL" id="AMK16163.1"/>
    </source>
</evidence>
<keyword evidence="4" id="KW-1185">Reference proteome</keyword>
<accession>A0A126R1A3</accession>
<dbReference type="GeneID" id="43508636"/>
<reference evidence="5" key="4">
    <citation type="submission" date="2016-10" db="EMBL/GenBank/DDBJ databases">
        <authorList>
            <person name="Varghese N."/>
        </authorList>
    </citation>
    <scope>NUCLEOTIDE SEQUENCE [LARGE SCALE GENOMIC DNA]</scope>
    <source>
        <strain evidence="5">DSM 16632</strain>
    </source>
</reference>
<evidence type="ECO:0000313" key="3">
    <source>
        <dbReference type="EMBL" id="SFL31709.1"/>
    </source>
</evidence>
<evidence type="ECO:0000313" key="5">
    <source>
        <dbReference type="Proteomes" id="UP000183442"/>
    </source>
</evidence>
<evidence type="ECO:0000256" key="1">
    <source>
        <dbReference type="SAM" id="Phobius"/>
    </source>
</evidence>
<reference evidence="3" key="3">
    <citation type="submission" date="2016-10" db="EMBL/GenBank/DDBJ databases">
        <authorList>
            <person name="de Groot N.N."/>
        </authorList>
    </citation>
    <scope>NUCLEOTIDE SEQUENCE [LARGE SCALE GENOMIC DNA]</scope>
    <source>
        <strain evidence="3">DSM 16632</strain>
    </source>
</reference>
<gene>
    <name evidence="3" type="ORF">SAMN02910297_00546</name>
    <name evidence="2" type="ORF">YLM1_1608</name>
</gene>
<dbReference type="KEGG" id="mol:YLM1_1608"/>
<dbReference type="Proteomes" id="UP000183442">
    <property type="component" value="Unassembled WGS sequence"/>
</dbReference>
<reference evidence="4" key="2">
    <citation type="submission" date="2016-02" db="EMBL/GenBank/DDBJ databases">
        <title>The draft genome sequence of the rumen methanogen Methanobrevibacter olleyae YLM1.</title>
        <authorList>
            <consortium name="New Zealand Agricultural Greenhouse Gas Research Centre/Pastoral Greenhouse Gas Research Consortium"/>
            <person name="Kelly W.J."/>
            <person name="Li D."/>
            <person name="Lambie S.C."/>
            <person name="Attwood G.T."/>
            <person name="Altermann E."/>
            <person name="Leahy S.C."/>
        </authorList>
    </citation>
    <scope>NUCLEOTIDE SEQUENCE [LARGE SCALE GENOMIC DNA]</scope>
    <source>
        <strain evidence="4">YLM1</strain>
    </source>
</reference>
<reference evidence="2 4" key="1">
    <citation type="journal article" date="2016" name="Genome Announc.">
        <title>Draft Genome Sequence of the Rumen Methanogen Methanobrevibacter olleyae YLM1.</title>
        <authorList>
            <person name="Kelly W.J."/>
            <person name="Li D."/>
            <person name="Lambie S.C."/>
            <person name="Cox F."/>
            <person name="Attwood G.T."/>
            <person name="Altermann E."/>
            <person name="Leahy S.C."/>
        </authorList>
    </citation>
    <scope>NUCLEOTIDE SEQUENCE [LARGE SCALE GENOMIC DNA]</scope>
    <source>
        <strain evidence="2 4">YLM1</strain>
    </source>
</reference>